<sequence>MSRVDRTWMLLLMSALFLGVLSSCGNPEKQVTAEPEIIRMKLPKPEKPSSVKPSPKPTITSAAPSAETHQGAVPSESQDTTREIAQPMLPDQQRVLYKVEGKIDPFQPLIREEPVEKASLDSKTQRKKRIPQTPLERLDLSQLRLTAIIRTASGYRALVEESTGKGYIIGVGTYLGLNGGRVVAIHKDRFVLEEEIEDALGNVKTEQRDIRLPKPTGDPS</sequence>
<dbReference type="InterPro" id="IPR007446">
    <property type="entry name" value="PilP"/>
</dbReference>
<accession>A0A7C4ML33</accession>
<feature type="region of interest" description="Disordered" evidence="1">
    <location>
        <begin position="32"/>
        <end position="81"/>
    </location>
</feature>
<evidence type="ECO:0000256" key="1">
    <source>
        <dbReference type="SAM" id="MobiDB-lite"/>
    </source>
</evidence>
<evidence type="ECO:0000313" key="2">
    <source>
        <dbReference type="EMBL" id="HGU31982.1"/>
    </source>
</evidence>
<name>A0A7C4ML33_9BACT</name>
<evidence type="ECO:0008006" key="3">
    <source>
        <dbReference type="Google" id="ProtNLM"/>
    </source>
</evidence>
<comment type="caution">
    <text evidence="2">The sequence shown here is derived from an EMBL/GenBank/DDBJ whole genome shotgun (WGS) entry which is preliminary data.</text>
</comment>
<dbReference type="Pfam" id="PF04351">
    <property type="entry name" value="PilP"/>
    <property type="match status" value="1"/>
</dbReference>
<protein>
    <recommendedName>
        <fullName evidence="3">Pilus assembly protein PilP</fullName>
    </recommendedName>
</protein>
<gene>
    <name evidence="2" type="ORF">ENS29_03900</name>
</gene>
<dbReference type="Gene3D" id="2.30.30.830">
    <property type="match status" value="1"/>
</dbReference>
<feature type="compositionally biased region" description="Basic and acidic residues" evidence="1">
    <location>
        <begin position="36"/>
        <end position="49"/>
    </location>
</feature>
<reference evidence="2" key="1">
    <citation type="journal article" date="2020" name="mSystems">
        <title>Genome- and Community-Level Interaction Insights into Carbon Utilization and Element Cycling Functions of Hydrothermarchaeota in Hydrothermal Sediment.</title>
        <authorList>
            <person name="Zhou Z."/>
            <person name="Liu Y."/>
            <person name="Xu W."/>
            <person name="Pan J."/>
            <person name="Luo Z.H."/>
            <person name="Li M."/>
        </authorList>
    </citation>
    <scope>NUCLEOTIDE SEQUENCE [LARGE SCALE GENOMIC DNA]</scope>
    <source>
        <strain evidence="2">SpSt-477</strain>
    </source>
</reference>
<dbReference type="PROSITE" id="PS51257">
    <property type="entry name" value="PROKAR_LIPOPROTEIN"/>
    <property type="match status" value="1"/>
</dbReference>
<dbReference type="AlphaFoldDB" id="A0A7C4ML33"/>
<organism evidence="2">
    <name type="scientific">Desulfatirhabdium butyrativorans</name>
    <dbReference type="NCBI Taxonomy" id="340467"/>
    <lineage>
        <taxon>Bacteria</taxon>
        <taxon>Pseudomonadati</taxon>
        <taxon>Thermodesulfobacteriota</taxon>
        <taxon>Desulfobacteria</taxon>
        <taxon>Desulfobacterales</taxon>
        <taxon>Desulfatirhabdiaceae</taxon>
        <taxon>Desulfatirhabdium</taxon>
    </lineage>
</organism>
<dbReference type="EMBL" id="DSUH01000083">
    <property type="protein sequence ID" value="HGU31982.1"/>
    <property type="molecule type" value="Genomic_DNA"/>
</dbReference>
<proteinExistence type="predicted"/>